<dbReference type="Pfam" id="PF18401">
    <property type="entry name" value="Thioredoxin_13"/>
    <property type="match status" value="1"/>
</dbReference>
<sequence length="163" mass="17663">MHLILSSPSPLTMLKYMRALALRVPRVPSPQPRDELDMNQLKAQAGISVFWLNGATLPEKDVTALGLLRAVRKERALMGALAGLGLGRGKALVVLTHEGVSGALGEGRAGRWPGYSTRAIGTRAGRCWCGGMILRRSVGTRSGRPRFTRCVRLPPLLLLANMR</sequence>
<accession>A0AAD7A2E6</accession>
<evidence type="ECO:0000313" key="3">
    <source>
        <dbReference type="Proteomes" id="UP001218218"/>
    </source>
</evidence>
<name>A0AAD7A2E6_9AGAR</name>
<dbReference type="InterPro" id="IPR040694">
    <property type="entry name" value="UGGT_TRXL_2"/>
</dbReference>
<organism evidence="2 3">
    <name type="scientific">Mycena albidolilacea</name>
    <dbReference type="NCBI Taxonomy" id="1033008"/>
    <lineage>
        <taxon>Eukaryota</taxon>
        <taxon>Fungi</taxon>
        <taxon>Dikarya</taxon>
        <taxon>Basidiomycota</taxon>
        <taxon>Agaricomycotina</taxon>
        <taxon>Agaricomycetes</taxon>
        <taxon>Agaricomycetidae</taxon>
        <taxon>Agaricales</taxon>
        <taxon>Marasmiineae</taxon>
        <taxon>Mycenaceae</taxon>
        <taxon>Mycena</taxon>
    </lineage>
</organism>
<dbReference type="EMBL" id="JARIHO010000018">
    <property type="protein sequence ID" value="KAJ7347695.1"/>
    <property type="molecule type" value="Genomic_DNA"/>
</dbReference>
<gene>
    <name evidence="2" type="ORF">DFH08DRAFT_152243</name>
</gene>
<protein>
    <recommendedName>
        <fullName evidence="1">UGGT thioredoxin-like domain-containing protein</fullName>
    </recommendedName>
</protein>
<keyword evidence="3" id="KW-1185">Reference proteome</keyword>
<dbReference type="AlphaFoldDB" id="A0AAD7A2E6"/>
<feature type="domain" description="UGGT thioredoxin-like" evidence="1">
    <location>
        <begin position="23"/>
        <end position="101"/>
    </location>
</feature>
<comment type="caution">
    <text evidence="2">The sequence shown here is derived from an EMBL/GenBank/DDBJ whole genome shotgun (WGS) entry which is preliminary data.</text>
</comment>
<evidence type="ECO:0000259" key="1">
    <source>
        <dbReference type="Pfam" id="PF18401"/>
    </source>
</evidence>
<proteinExistence type="predicted"/>
<dbReference type="Proteomes" id="UP001218218">
    <property type="component" value="Unassembled WGS sequence"/>
</dbReference>
<reference evidence="2" key="1">
    <citation type="submission" date="2023-03" db="EMBL/GenBank/DDBJ databases">
        <title>Massive genome expansion in bonnet fungi (Mycena s.s.) driven by repeated elements and novel gene families across ecological guilds.</title>
        <authorList>
            <consortium name="Lawrence Berkeley National Laboratory"/>
            <person name="Harder C.B."/>
            <person name="Miyauchi S."/>
            <person name="Viragh M."/>
            <person name="Kuo A."/>
            <person name="Thoen E."/>
            <person name="Andreopoulos B."/>
            <person name="Lu D."/>
            <person name="Skrede I."/>
            <person name="Drula E."/>
            <person name="Henrissat B."/>
            <person name="Morin E."/>
            <person name="Kohler A."/>
            <person name="Barry K."/>
            <person name="LaButti K."/>
            <person name="Morin E."/>
            <person name="Salamov A."/>
            <person name="Lipzen A."/>
            <person name="Mereny Z."/>
            <person name="Hegedus B."/>
            <person name="Baldrian P."/>
            <person name="Stursova M."/>
            <person name="Weitz H."/>
            <person name="Taylor A."/>
            <person name="Grigoriev I.V."/>
            <person name="Nagy L.G."/>
            <person name="Martin F."/>
            <person name="Kauserud H."/>
        </authorList>
    </citation>
    <scope>NUCLEOTIDE SEQUENCE</scope>
    <source>
        <strain evidence="2">CBHHK002</strain>
    </source>
</reference>
<evidence type="ECO:0000313" key="2">
    <source>
        <dbReference type="EMBL" id="KAJ7347695.1"/>
    </source>
</evidence>